<dbReference type="AlphaFoldDB" id="A0A8U0A6A9"/>
<geneLocation type="plasmid" evidence="1 2">
    <name>unnamed2</name>
</geneLocation>
<reference evidence="1" key="1">
    <citation type="submission" date="2022-04" db="EMBL/GenBank/DDBJ databases">
        <title>Halocatena sp. nov., isolated from a salt lake.</title>
        <authorList>
            <person name="Cui H.-L."/>
        </authorList>
    </citation>
    <scope>NUCLEOTIDE SEQUENCE</scope>
    <source>
        <strain evidence="1">AD-1</strain>
        <plasmid evidence="1">unnamed2</plasmid>
    </source>
</reference>
<evidence type="ECO:0000313" key="2">
    <source>
        <dbReference type="Proteomes" id="UP000831768"/>
    </source>
</evidence>
<dbReference type="SUPFAM" id="SSF51658">
    <property type="entry name" value="Xylose isomerase-like"/>
    <property type="match status" value="1"/>
</dbReference>
<protein>
    <submittedName>
        <fullName evidence="1">Uncharacterized protein</fullName>
    </submittedName>
</protein>
<dbReference type="GeneID" id="71929643"/>
<dbReference type="RefSeq" id="WP_247995266.1">
    <property type="nucleotide sequence ID" value="NZ_CP096021.1"/>
</dbReference>
<dbReference type="KEGG" id="haad:MW046_16310"/>
<gene>
    <name evidence="1" type="ORF">MW046_16310</name>
</gene>
<keyword evidence="1" id="KW-0614">Plasmid</keyword>
<accession>A0A8U0A6A9</accession>
<name>A0A8U0A6A9_9EURY</name>
<dbReference type="InterPro" id="IPR048925">
    <property type="entry name" value="RdfA"/>
</dbReference>
<dbReference type="Gene3D" id="3.20.20.150">
    <property type="entry name" value="Divalent-metal-dependent TIM barrel enzymes"/>
    <property type="match status" value="1"/>
</dbReference>
<dbReference type="EMBL" id="CP096021">
    <property type="protein sequence ID" value="UPM44612.1"/>
    <property type="molecule type" value="Genomic_DNA"/>
</dbReference>
<dbReference type="Pfam" id="PF21811">
    <property type="entry name" value="RdfA"/>
    <property type="match status" value="1"/>
</dbReference>
<dbReference type="InterPro" id="IPR036237">
    <property type="entry name" value="Xyl_isomerase-like_sf"/>
</dbReference>
<dbReference type="Proteomes" id="UP000831768">
    <property type="component" value="Plasmid unnamed2"/>
</dbReference>
<keyword evidence="2" id="KW-1185">Reference proteome</keyword>
<evidence type="ECO:0000313" key="1">
    <source>
        <dbReference type="EMBL" id="UPM44612.1"/>
    </source>
</evidence>
<sequence length="149" mass="17530">MRVDHLEDYWFAESDDRYSLRELAEYANQQLLYRVMQNAGLDPFDSEIGTLTAYSPMTMSVREWYPGPWTIVRPQDTHHRSGDAFGFEFDTGWFEVDGGDLMTFIETHADRTELLHVIDCDAETATSPVITVLKYYHTITTDWTNYWRR</sequence>
<organism evidence="1 2">
    <name type="scientific">Halocatena salina</name>
    <dbReference type="NCBI Taxonomy" id="2934340"/>
    <lineage>
        <taxon>Archaea</taxon>
        <taxon>Methanobacteriati</taxon>
        <taxon>Methanobacteriota</taxon>
        <taxon>Stenosarchaea group</taxon>
        <taxon>Halobacteria</taxon>
        <taxon>Halobacteriales</taxon>
        <taxon>Natronomonadaceae</taxon>
        <taxon>Halocatena</taxon>
    </lineage>
</organism>
<proteinExistence type="predicted"/>